<name>A0AC34G2D2_9BILA</name>
<dbReference type="Proteomes" id="UP000887579">
    <property type="component" value="Unplaced"/>
</dbReference>
<evidence type="ECO:0000313" key="1">
    <source>
        <dbReference type="Proteomes" id="UP000887579"/>
    </source>
</evidence>
<dbReference type="WBParaSite" id="ES5_v2.g23623.t1">
    <property type="protein sequence ID" value="ES5_v2.g23623.t1"/>
    <property type="gene ID" value="ES5_v2.g23623"/>
</dbReference>
<accession>A0AC34G2D2</accession>
<evidence type="ECO:0000313" key="2">
    <source>
        <dbReference type="WBParaSite" id="ES5_v2.g23623.t1"/>
    </source>
</evidence>
<organism evidence="1 2">
    <name type="scientific">Panagrolaimus sp. ES5</name>
    <dbReference type="NCBI Taxonomy" id="591445"/>
    <lineage>
        <taxon>Eukaryota</taxon>
        <taxon>Metazoa</taxon>
        <taxon>Ecdysozoa</taxon>
        <taxon>Nematoda</taxon>
        <taxon>Chromadorea</taxon>
        <taxon>Rhabditida</taxon>
        <taxon>Tylenchina</taxon>
        <taxon>Panagrolaimomorpha</taxon>
        <taxon>Panagrolaimoidea</taxon>
        <taxon>Panagrolaimidae</taxon>
        <taxon>Panagrolaimus</taxon>
    </lineage>
</organism>
<protein>
    <submittedName>
        <fullName evidence="2">Peptidase S8/S53 domain-containing protein</fullName>
    </submittedName>
</protein>
<proteinExistence type="predicted"/>
<reference evidence="2" key="1">
    <citation type="submission" date="2022-11" db="UniProtKB">
        <authorList>
            <consortium name="WormBaseParasite"/>
        </authorList>
    </citation>
    <scope>IDENTIFICATION</scope>
</reference>
<sequence>MSSAERILEYISKKVTQQEEFLKKYPEYDGRGLLIAVIDISHADASLPGLQKTTEGLPKIIDYFIFGEDEKVESSVIKEVDAENTLIGLSGRKLKIPLTWKNPSGKWHLGKKYFKDLFCKKDSDKDCKKSMQENLNISESNKDKTIIVDCIVWFDGEKWRACINTTGDDDLENAKVLTNYSDEHEFGFIAEKISYCIKIQNDGNLLELFIANDDHGGTVARIVAANSPGEPEKNGLAPGAQIVSMKVDGLPSLEKAVRLISLLLTLQISFIAFKMY</sequence>